<organism evidence="2 3">
    <name type="scientific">Coilia grayii</name>
    <name type="common">Gray's grenadier anchovy</name>
    <dbReference type="NCBI Taxonomy" id="363190"/>
    <lineage>
        <taxon>Eukaryota</taxon>
        <taxon>Metazoa</taxon>
        <taxon>Chordata</taxon>
        <taxon>Craniata</taxon>
        <taxon>Vertebrata</taxon>
        <taxon>Euteleostomi</taxon>
        <taxon>Actinopterygii</taxon>
        <taxon>Neopterygii</taxon>
        <taxon>Teleostei</taxon>
        <taxon>Clupei</taxon>
        <taxon>Clupeiformes</taxon>
        <taxon>Clupeoidei</taxon>
        <taxon>Engraulidae</taxon>
        <taxon>Coilinae</taxon>
        <taxon>Coilia</taxon>
    </lineage>
</organism>
<keyword evidence="1" id="KW-0472">Membrane</keyword>
<gene>
    <name evidence="2" type="ORF">ACEWY4_019605</name>
</gene>
<reference evidence="2 3" key="1">
    <citation type="submission" date="2024-09" db="EMBL/GenBank/DDBJ databases">
        <title>A chromosome-level genome assembly of Gray's grenadier anchovy, Coilia grayii.</title>
        <authorList>
            <person name="Fu Z."/>
        </authorList>
    </citation>
    <scope>NUCLEOTIDE SEQUENCE [LARGE SCALE GENOMIC DNA]</scope>
    <source>
        <strain evidence="2">G4</strain>
        <tissue evidence="2">Muscle</tissue>
    </source>
</reference>
<name>A0ABD1JAE2_9TELE</name>
<proteinExistence type="predicted"/>
<dbReference type="Gene3D" id="2.60.40.10">
    <property type="entry name" value="Immunoglobulins"/>
    <property type="match status" value="1"/>
</dbReference>
<feature type="transmembrane region" description="Helical" evidence="1">
    <location>
        <begin position="246"/>
        <end position="269"/>
    </location>
</feature>
<keyword evidence="3" id="KW-1185">Reference proteome</keyword>
<dbReference type="EMBL" id="JBHFQA010000017">
    <property type="protein sequence ID" value="KAL2084087.1"/>
    <property type="molecule type" value="Genomic_DNA"/>
</dbReference>
<evidence type="ECO:0000313" key="2">
    <source>
        <dbReference type="EMBL" id="KAL2084087.1"/>
    </source>
</evidence>
<dbReference type="Proteomes" id="UP001591681">
    <property type="component" value="Unassembled WGS sequence"/>
</dbReference>
<dbReference type="SUPFAM" id="SSF48726">
    <property type="entry name" value="Immunoglobulin"/>
    <property type="match status" value="1"/>
</dbReference>
<evidence type="ECO:0000256" key="1">
    <source>
        <dbReference type="SAM" id="Phobius"/>
    </source>
</evidence>
<accession>A0ABD1JAE2</accession>
<evidence type="ECO:0008006" key="4">
    <source>
        <dbReference type="Google" id="ProtNLM"/>
    </source>
</evidence>
<protein>
    <recommendedName>
        <fullName evidence="4">Ig-like domain-containing protein</fullName>
    </recommendedName>
</protein>
<comment type="caution">
    <text evidence="2">The sequence shown here is derived from an EMBL/GenBank/DDBJ whole genome shotgun (WGS) entry which is preliminary data.</text>
</comment>
<feature type="transmembrane region" description="Helical" evidence="1">
    <location>
        <begin position="5"/>
        <end position="30"/>
    </location>
</feature>
<sequence>MCRSVVVCVCFNVSCVYFICLKLYFILIFFTDSSAAVSDEDDFVFGVIGSSVTITSQVQGHREFSSILWYHETIMGDIHLFCIFTNYTLHGERFIGTLPDSSGKTLLTISNAKVSDTGRYFVILEFGKIFTSGSTQYFIVTDTSDPVVTLYRGTDALGSPMFLCEVTGASGDWSGPWWLIEGEKGWLEGTTGKRMGSDGVFTRWSTLRLNSTVNVSCACHYQNKTSFLVRSSELDVSMGSHSACDLLIILSPLCLLLMLFTLVLVMLWARRVRVRRL</sequence>
<dbReference type="InterPro" id="IPR013783">
    <property type="entry name" value="Ig-like_fold"/>
</dbReference>
<evidence type="ECO:0000313" key="3">
    <source>
        <dbReference type="Proteomes" id="UP001591681"/>
    </source>
</evidence>
<dbReference type="InterPro" id="IPR036179">
    <property type="entry name" value="Ig-like_dom_sf"/>
</dbReference>
<keyword evidence="1" id="KW-0812">Transmembrane</keyword>
<keyword evidence="1" id="KW-1133">Transmembrane helix</keyword>
<dbReference type="AlphaFoldDB" id="A0ABD1JAE2"/>